<dbReference type="RefSeq" id="WP_187715970.1">
    <property type="nucleotide sequence ID" value="NZ_CP060781.1"/>
</dbReference>
<evidence type="ECO:0000313" key="1">
    <source>
        <dbReference type="EMBL" id="QNP44549.1"/>
    </source>
</evidence>
<evidence type="ECO:0000313" key="2">
    <source>
        <dbReference type="Proteomes" id="UP000516134"/>
    </source>
</evidence>
<dbReference type="Proteomes" id="UP000516134">
    <property type="component" value="Plasmid p_unnamed1"/>
</dbReference>
<sequence>MRRFTTSGWMLLGAVGYGAQRATGGAGLGPPGRSPRGKPAWTARFQAFAQAQYSNNSISGSGNYDYVMARIGLTKSLN</sequence>
<keyword evidence="1" id="KW-0614">Plasmid</keyword>
<name>A0ABX6T566_9SPHN</name>
<reference evidence="1 2" key="1">
    <citation type="submission" date="2020-08" db="EMBL/GenBank/DDBJ databases">
        <title>Genome sequence of Sphingomonas daechungensis KACC 18115T.</title>
        <authorList>
            <person name="Hyun D.-W."/>
            <person name="Bae J.-W."/>
        </authorList>
    </citation>
    <scope>NUCLEOTIDE SEQUENCE [LARGE SCALE GENOMIC DNA]</scope>
    <source>
        <strain evidence="1 2">KACC 18115</strain>
        <plasmid evidence="1 2">p_unnamed1</plasmid>
    </source>
</reference>
<accession>A0ABX6T566</accession>
<proteinExistence type="predicted"/>
<keyword evidence="2" id="KW-1185">Reference proteome</keyword>
<protein>
    <submittedName>
        <fullName evidence="1">Uncharacterized protein</fullName>
    </submittedName>
</protein>
<geneLocation type="plasmid" evidence="1 2">
    <name>p_unnamed1</name>
</geneLocation>
<dbReference type="EMBL" id="CP060781">
    <property type="protein sequence ID" value="QNP44549.1"/>
    <property type="molecule type" value="Genomic_DNA"/>
</dbReference>
<gene>
    <name evidence="1" type="ORF">H9L15_15745</name>
</gene>
<organism evidence="1 2">
    <name type="scientific">Sphingomonas daechungensis</name>
    <dbReference type="NCBI Taxonomy" id="1176646"/>
    <lineage>
        <taxon>Bacteria</taxon>
        <taxon>Pseudomonadati</taxon>
        <taxon>Pseudomonadota</taxon>
        <taxon>Alphaproteobacteria</taxon>
        <taxon>Sphingomonadales</taxon>
        <taxon>Sphingomonadaceae</taxon>
        <taxon>Sphingomonas</taxon>
    </lineage>
</organism>